<evidence type="ECO:0000256" key="7">
    <source>
        <dbReference type="ARBA" id="ARBA00023136"/>
    </source>
</evidence>
<dbReference type="Pfam" id="PF13639">
    <property type="entry name" value="zf-RING_2"/>
    <property type="match status" value="1"/>
</dbReference>
<dbReference type="AlphaFoldDB" id="A0ABD3AA26"/>
<dbReference type="PANTHER" id="PTHR46539:SF1">
    <property type="entry name" value="E3 UBIQUITIN-PROTEIN LIGASE ATL42"/>
    <property type="match status" value="1"/>
</dbReference>
<keyword evidence="4 9" id="KW-0863">Zinc-finger</keyword>
<dbReference type="GO" id="GO:0016020">
    <property type="term" value="C:membrane"/>
    <property type="evidence" value="ECO:0007669"/>
    <property type="project" value="UniProtKB-SubCell"/>
</dbReference>
<evidence type="ECO:0000259" key="12">
    <source>
        <dbReference type="PROSITE" id="PS50089"/>
    </source>
</evidence>
<evidence type="ECO:0000256" key="11">
    <source>
        <dbReference type="SAM" id="Phobius"/>
    </source>
</evidence>
<protein>
    <recommendedName>
        <fullName evidence="12">RING-type domain-containing protein</fullName>
    </recommendedName>
</protein>
<feature type="domain" description="RING-type" evidence="12">
    <location>
        <begin position="96"/>
        <end position="138"/>
    </location>
</feature>
<evidence type="ECO:0000256" key="1">
    <source>
        <dbReference type="ARBA" id="ARBA00004370"/>
    </source>
</evidence>
<comment type="caution">
    <text evidence="13">The sequence shown here is derived from an EMBL/GenBank/DDBJ whole genome shotgun (WGS) entry which is preliminary data.</text>
</comment>
<gene>
    <name evidence="13" type="ORF">ACH5RR_007856</name>
</gene>
<dbReference type="Gene3D" id="3.30.40.10">
    <property type="entry name" value="Zinc/RING finger domain, C3HC4 (zinc finger)"/>
    <property type="match status" value="1"/>
</dbReference>
<feature type="compositionally biased region" description="Basic and acidic residues" evidence="10">
    <location>
        <begin position="61"/>
        <end position="70"/>
    </location>
</feature>
<keyword evidence="2 11" id="KW-0812">Transmembrane</keyword>
<dbReference type="PROSITE" id="PS50089">
    <property type="entry name" value="ZF_RING_2"/>
    <property type="match status" value="1"/>
</dbReference>
<keyword evidence="14" id="KW-1185">Reference proteome</keyword>
<evidence type="ECO:0000313" key="13">
    <source>
        <dbReference type="EMBL" id="KAL3528534.1"/>
    </source>
</evidence>
<comment type="subcellular location">
    <subcellularLocation>
        <location evidence="1">Membrane</location>
    </subcellularLocation>
</comment>
<keyword evidence="5" id="KW-0862">Zinc</keyword>
<keyword evidence="6 11" id="KW-1133">Transmembrane helix</keyword>
<dbReference type="SUPFAM" id="SSF57850">
    <property type="entry name" value="RING/U-box"/>
    <property type="match status" value="1"/>
</dbReference>
<evidence type="ECO:0000313" key="14">
    <source>
        <dbReference type="Proteomes" id="UP001630127"/>
    </source>
</evidence>
<reference evidence="13 14" key="1">
    <citation type="submission" date="2024-11" db="EMBL/GenBank/DDBJ databases">
        <title>A near-complete genome assembly of Cinchona calisaya.</title>
        <authorList>
            <person name="Lian D.C."/>
            <person name="Zhao X.W."/>
            <person name="Wei L."/>
        </authorList>
    </citation>
    <scope>NUCLEOTIDE SEQUENCE [LARGE SCALE GENOMIC DNA]</scope>
    <source>
        <tissue evidence="13">Nenye</tissue>
    </source>
</reference>
<proteinExistence type="inferred from homology"/>
<dbReference type="EMBL" id="JBJUIK010000004">
    <property type="protein sequence ID" value="KAL3528534.1"/>
    <property type="molecule type" value="Genomic_DNA"/>
</dbReference>
<evidence type="ECO:0000256" key="10">
    <source>
        <dbReference type="SAM" id="MobiDB-lite"/>
    </source>
</evidence>
<organism evidence="13 14">
    <name type="scientific">Cinchona calisaya</name>
    <dbReference type="NCBI Taxonomy" id="153742"/>
    <lineage>
        <taxon>Eukaryota</taxon>
        <taxon>Viridiplantae</taxon>
        <taxon>Streptophyta</taxon>
        <taxon>Embryophyta</taxon>
        <taxon>Tracheophyta</taxon>
        <taxon>Spermatophyta</taxon>
        <taxon>Magnoliopsida</taxon>
        <taxon>eudicotyledons</taxon>
        <taxon>Gunneridae</taxon>
        <taxon>Pentapetalae</taxon>
        <taxon>asterids</taxon>
        <taxon>lamiids</taxon>
        <taxon>Gentianales</taxon>
        <taxon>Rubiaceae</taxon>
        <taxon>Cinchonoideae</taxon>
        <taxon>Cinchoneae</taxon>
        <taxon>Cinchona</taxon>
    </lineage>
</organism>
<keyword evidence="3" id="KW-0479">Metal-binding</keyword>
<keyword evidence="7 11" id="KW-0472">Membrane</keyword>
<comment type="similarity">
    <text evidence="8">Belongs to the RING-type zinc finger family. ATL subfamily.</text>
</comment>
<sequence>MAESSWMSTRMFTEEVTLTIRRKIRAISLFAAELLPILSMLLNIFGANNNCGRSKGTNDSSSDHCEDDHPTISGEGGNIKGEDNDHNHNHNREVQCVICLNIVSKGEKYRVLGECRHEFHVECIDSWLMQNSTCPLCRCPVAYSPPGKKKQQQISNNNEDDEDQEAYYEILIASVLSFLDHRWTWFLNLLGLDRSFQDYHAYL</sequence>
<evidence type="ECO:0000256" key="4">
    <source>
        <dbReference type="ARBA" id="ARBA00022771"/>
    </source>
</evidence>
<evidence type="ECO:0000256" key="2">
    <source>
        <dbReference type="ARBA" id="ARBA00022692"/>
    </source>
</evidence>
<dbReference type="InterPro" id="IPR013083">
    <property type="entry name" value="Znf_RING/FYVE/PHD"/>
</dbReference>
<name>A0ABD3AA26_9GENT</name>
<accession>A0ABD3AA26</accession>
<evidence type="ECO:0000256" key="6">
    <source>
        <dbReference type="ARBA" id="ARBA00022989"/>
    </source>
</evidence>
<dbReference type="GO" id="GO:0008270">
    <property type="term" value="F:zinc ion binding"/>
    <property type="evidence" value="ECO:0007669"/>
    <property type="project" value="UniProtKB-KW"/>
</dbReference>
<dbReference type="SMART" id="SM00184">
    <property type="entry name" value="RING"/>
    <property type="match status" value="1"/>
</dbReference>
<dbReference type="InterPro" id="IPR001841">
    <property type="entry name" value="Znf_RING"/>
</dbReference>
<evidence type="ECO:0000256" key="5">
    <source>
        <dbReference type="ARBA" id="ARBA00022833"/>
    </source>
</evidence>
<feature type="transmembrane region" description="Helical" evidence="11">
    <location>
        <begin position="26"/>
        <end position="45"/>
    </location>
</feature>
<evidence type="ECO:0000256" key="3">
    <source>
        <dbReference type="ARBA" id="ARBA00022723"/>
    </source>
</evidence>
<dbReference type="Proteomes" id="UP001630127">
    <property type="component" value="Unassembled WGS sequence"/>
</dbReference>
<evidence type="ECO:0000256" key="8">
    <source>
        <dbReference type="ARBA" id="ARBA00024209"/>
    </source>
</evidence>
<feature type="region of interest" description="Disordered" evidence="10">
    <location>
        <begin position="56"/>
        <end position="86"/>
    </location>
</feature>
<dbReference type="PANTHER" id="PTHR46539">
    <property type="entry name" value="E3 UBIQUITIN-PROTEIN LIGASE ATL42"/>
    <property type="match status" value="1"/>
</dbReference>
<evidence type="ECO:0000256" key="9">
    <source>
        <dbReference type="PROSITE-ProRule" id="PRU00175"/>
    </source>
</evidence>